<gene>
    <name evidence="3" type="ORF">PSON_ATCC_30995.1.T1420130</name>
</gene>
<dbReference type="OrthoDB" id="312044at2759"/>
<dbReference type="GO" id="GO:0030246">
    <property type="term" value="F:carbohydrate binding"/>
    <property type="evidence" value="ECO:0007669"/>
    <property type="project" value="InterPro"/>
</dbReference>
<proteinExistence type="predicted"/>
<name>A0A8S1R6N7_9CILI</name>
<dbReference type="Pfam" id="PF09458">
    <property type="entry name" value="H_lectin"/>
    <property type="match status" value="1"/>
</dbReference>
<comment type="caution">
    <text evidence="3">The sequence shown here is derived from an EMBL/GenBank/DDBJ whole genome shotgun (WGS) entry which is preliminary data.</text>
</comment>
<feature type="chain" id="PRO_5035769599" description="H-type lectin domain-containing protein" evidence="1">
    <location>
        <begin position="17"/>
        <end position="423"/>
    </location>
</feature>
<dbReference type="Proteomes" id="UP000692954">
    <property type="component" value="Unassembled WGS sequence"/>
</dbReference>
<evidence type="ECO:0000256" key="1">
    <source>
        <dbReference type="SAM" id="SignalP"/>
    </source>
</evidence>
<dbReference type="AlphaFoldDB" id="A0A8S1R6N7"/>
<dbReference type="InterPro" id="IPR019019">
    <property type="entry name" value="H-type_lectin_domain"/>
</dbReference>
<dbReference type="EMBL" id="CAJJDN010000142">
    <property type="protein sequence ID" value="CAD8123117.1"/>
    <property type="molecule type" value="Genomic_DNA"/>
</dbReference>
<dbReference type="GO" id="GO:0007155">
    <property type="term" value="P:cell adhesion"/>
    <property type="evidence" value="ECO:0007669"/>
    <property type="project" value="InterPro"/>
</dbReference>
<accession>A0A8S1R6N7</accession>
<evidence type="ECO:0000313" key="3">
    <source>
        <dbReference type="EMBL" id="CAD8123117.1"/>
    </source>
</evidence>
<feature type="domain" description="H-type lectin" evidence="2">
    <location>
        <begin position="46"/>
        <end position="109"/>
    </location>
</feature>
<feature type="signal peptide" evidence="1">
    <location>
        <begin position="1"/>
        <end position="16"/>
    </location>
</feature>
<reference evidence="3" key="1">
    <citation type="submission" date="2021-01" db="EMBL/GenBank/DDBJ databases">
        <authorList>
            <consortium name="Genoscope - CEA"/>
            <person name="William W."/>
        </authorList>
    </citation>
    <scope>NUCLEOTIDE SEQUENCE</scope>
</reference>
<organism evidence="3 4">
    <name type="scientific">Paramecium sonneborni</name>
    <dbReference type="NCBI Taxonomy" id="65129"/>
    <lineage>
        <taxon>Eukaryota</taxon>
        <taxon>Sar</taxon>
        <taxon>Alveolata</taxon>
        <taxon>Ciliophora</taxon>
        <taxon>Intramacronucleata</taxon>
        <taxon>Oligohymenophorea</taxon>
        <taxon>Peniculida</taxon>
        <taxon>Parameciidae</taxon>
        <taxon>Paramecium</taxon>
    </lineage>
</organism>
<keyword evidence="1" id="KW-0732">Signal</keyword>
<protein>
    <recommendedName>
        <fullName evidence="2">H-type lectin domain-containing protein</fullName>
    </recommendedName>
</protein>
<sequence>MILELLFFCQVKVAISFITYDSGLSKAFDQYTGSGFYCQNGFTKTATTTFSGAFENIPQVFFTSEKYDLYGNSMEYQLSITSITQTSFNMYIKCGFQKMTTIYIRWFAIDDQRVEVLNNFNMNDPVDKTFSIKNPNAQTAFIVLTSIYYTGPIDFLLSITQITTNSVTVGITRVAGKIENLKQVGYQVVVGIEEAFINLGLQTSQTLYTSSVIPIQPQKWFVLALQGFDYPNLDGVRLNAVFTNTGTTLQYTWGKWGNLDTPNSHSQVWVSYIFTTSYLPLECFSLRTSRKFNPEISSIPTFYVEFASLNQIYTINGNYAYIVDKNVSPLKFIIQVKCQSDKKMLASFNKCNSCSGSLKTQSYNYQCSTQMNYVGFFPLFKQSFLQYNEIKILIEDSQLLIKQVTYNQKIEEQTLVNIEIQNQ</sequence>
<evidence type="ECO:0000313" key="4">
    <source>
        <dbReference type="Proteomes" id="UP000692954"/>
    </source>
</evidence>
<evidence type="ECO:0000259" key="2">
    <source>
        <dbReference type="Pfam" id="PF09458"/>
    </source>
</evidence>
<keyword evidence="4" id="KW-1185">Reference proteome</keyword>